<comment type="caution">
    <text evidence="3">The sequence shown here is derived from an EMBL/GenBank/DDBJ whole genome shotgun (WGS) entry which is preliminary data.</text>
</comment>
<dbReference type="AlphaFoldDB" id="A0A4Q9GMP3"/>
<feature type="transmembrane region" description="Helical" evidence="1">
    <location>
        <begin position="86"/>
        <end position="105"/>
    </location>
</feature>
<keyword evidence="1" id="KW-0812">Transmembrane</keyword>
<dbReference type="GO" id="GO:0005829">
    <property type="term" value="C:cytosol"/>
    <property type="evidence" value="ECO:0007669"/>
    <property type="project" value="TreeGrafter"/>
</dbReference>
<evidence type="ECO:0000256" key="1">
    <source>
        <dbReference type="SAM" id="Phobius"/>
    </source>
</evidence>
<dbReference type="OrthoDB" id="9813383at2"/>
<evidence type="ECO:0000313" key="4">
    <source>
        <dbReference type="Proteomes" id="UP000291613"/>
    </source>
</evidence>
<dbReference type="InterPro" id="IPR017926">
    <property type="entry name" value="GATASE"/>
</dbReference>
<reference evidence="3 4" key="1">
    <citation type="submission" date="2019-02" db="EMBL/GenBank/DDBJ databases">
        <title>Hansschlegelia quercus sp. nov., a novel methylotrophic bacterium from buds of oak (Quercus robur L.).</title>
        <authorList>
            <person name="Agafonova N.V."/>
            <person name="Kaparullina E.N."/>
            <person name="Grouzdev D.S."/>
            <person name="Doronina N.V."/>
        </authorList>
    </citation>
    <scope>NUCLEOTIDE SEQUENCE [LARGE SCALE GENOMIC DNA]</scope>
    <source>
        <strain evidence="3 4">Dub</strain>
    </source>
</reference>
<accession>A0A4Q9GMP3</accession>
<dbReference type="InterPro" id="IPR044992">
    <property type="entry name" value="ChyE-like"/>
</dbReference>
<feature type="domain" description="Glutamine amidotransferase" evidence="2">
    <location>
        <begin position="45"/>
        <end position="186"/>
    </location>
</feature>
<keyword evidence="3" id="KW-0808">Transferase</keyword>
<dbReference type="SUPFAM" id="SSF52317">
    <property type="entry name" value="Class I glutamine amidotransferase-like"/>
    <property type="match status" value="1"/>
</dbReference>
<name>A0A4Q9GMP3_9HYPH</name>
<dbReference type="EMBL" id="SIUB01000006">
    <property type="protein sequence ID" value="TBN51735.1"/>
    <property type="molecule type" value="Genomic_DNA"/>
</dbReference>
<dbReference type="Gene3D" id="3.40.50.880">
    <property type="match status" value="1"/>
</dbReference>
<evidence type="ECO:0000313" key="3">
    <source>
        <dbReference type="EMBL" id="TBN51735.1"/>
    </source>
</evidence>
<proteinExistence type="predicted"/>
<dbReference type="GO" id="GO:0016740">
    <property type="term" value="F:transferase activity"/>
    <property type="evidence" value="ECO:0007669"/>
    <property type="project" value="UniProtKB-KW"/>
</dbReference>
<dbReference type="Proteomes" id="UP000291613">
    <property type="component" value="Unassembled WGS sequence"/>
</dbReference>
<dbReference type="PROSITE" id="PS51273">
    <property type="entry name" value="GATASE_TYPE_1"/>
    <property type="match status" value="1"/>
</dbReference>
<keyword evidence="1" id="KW-1133">Transmembrane helix</keyword>
<keyword evidence="3" id="KW-0315">Glutamine amidotransferase</keyword>
<dbReference type="Pfam" id="PF00117">
    <property type="entry name" value="GATase"/>
    <property type="match status" value="1"/>
</dbReference>
<keyword evidence="4" id="KW-1185">Reference proteome</keyword>
<keyword evidence="1" id="KW-0472">Membrane</keyword>
<gene>
    <name evidence="3" type="ORF">EYR15_12525</name>
</gene>
<organism evidence="3 4">
    <name type="scientific">Hansschlegelia quercus</name>
    <dbReference type="NCBI Taxonomy" id="2528245"/>
    <lineage>
        <taxon>Bacteria</taxon>
        <taxon>Pseudomonadati</taxon>
        <taxon>Pseudomonadota</taxon>
        <taxon>Alphaproteobacteria</taxon>
        <taxon>Hyphomicrobiales</taxon>
        <taxon>Methylopilaceae</taxon>
        <taxon>Hansschlegelia</taxon>
    </lineage>
</organism>
<protein>
    <submittedName>
        <fullName evidence="3">Glutamine amidotransferase</fullName>
    </submittedName>
</protein>
<dbReference type="PANTHER" id="PTHR42695:SF5">
    <property type="entry name" value="GLUTAMINE AMIDOTRANSFERASE YLR126C-RELATED"/>
    <property type="match status" value="1"/>
</dbReference>
<sequence length="248" mass="26874">MTKPGRRAVAIRHVAFEDLGLLARVLDAGGWETAYCEAATEDLRHRSIVDADLITMLGGPIGVGDEAGYPFLTHEKKLIERRLRRGLPTLGICLGAQLMAAALGARVYRGAGKEIGWGPISLTEDGARSALAPLGRAEAHVLHWHGHTFDLPKDATRLAFNENYENQAFSYGRDALGLQFHLEAGPLELEEWYVGHAEELARSGLSVRSLREKGRGRSETAGTAARDVFSGWLSRIAADGARQALAVV</sequence>
<evidence type="ECO:0000259" key="2">
    <source>
        <dbReference type="Pfam" id="PF00117"/>
    </source>
</evidence>
<dbReference type="PANTHER" id="PTHR42695">
    <property type="entry name" value="GLUTAMINE AMIDOTRANSFERASE YLR126C-RELATED"/>
    <property type="match status" value="1"/>
</dbReference>
<dbReference type="NCBIfam" id="NF005458">
    <property type="entry name" value="PRK07053.1"/>
    <property type="match status" value="1"/>
</dbReference>
<dbReference type="CDD" id="cd01741">
    <property type="entry name" value="GATase1_1"/>
    <property type="match status" value="1"/>
</dbReference>
<dbReference type="InterPro" id="IPR029062">
    <property type="entry name" value="Class_I_gatase-like"/>
</dbReference>
<dbReference type="RefSeq" id="WP_131003898.1">
    <property type="nucleotide sequence ID" value="NZ_JBHSZR010000001.1"/>
</dbReference>